<evidence type="ECO:0000256" key="1">
    <source>
        <dbReference type="ARBA" id="ARBA00022737"/>
    </source>
</evidence>
<proteinExistence type="predicted"/>
<dbReference type="Gene3D" id="2.60.40.10">
    <property type="entry name" value="Immunoglobulins"/>
    <property type="match status" value="3"/>
</dbReference>
<evidence type="ECO:0000313" key="4">
    <source>
        <dbReference type="EMBL" id="TXL73251.1"/>
    </source>
</evidence>
<evidence type="ECO:0000259" key="2">
    <source>
        <dbReference type="PROSITE" id="PS50835"/>
    </source>
</evidence>
<evidence type="ECO:0000313" key="5">
    <source>
        <dbReference type="Proteomes" id="UP000426772"/>
    </source>
</evidence>
<dbReference type="Pfam" id="PF07679">
    <property type="entry name" value="I-set"/>
    <property type="match status" value="2"/>
</dbReference>
<dbReference type="InterPro" id="IPR007110">
    <property type="entry name" value="Ig-like_dom"/>
</dbReference>
<dbReference type="Proteomes" id="UP000426772">
    <property type="component" value="Unassembled WGS sequence"/>
</dbReference>
<protein>
    <submittedName>
        <fullName evidence="4">Uncharacterized protein</fullName>
    </submittedName>
</protein>
<feature type="domain" description="Ig-like" evidence="2">
    <location>
        <begin position="193"/>
        <end position="281"/>
    </location>
</feature>
<dbReference type="InterPro" id="IPR013783">
    <property type="entry name" value="Ig-like_fold"/>
</dbReference>
<dbReference type="SMART" id="SM00409">
    <property type="entry name" value="IG"/>
    <property type="match status" value="2"/>
</dbReference>
<dbReference type="PRINTS" id="PR00014">
    <property type="entry name" value="FNTYPEIII"/>
</dbReference>
<dbReference type="EMBL" id="RCNL01000042">
    <property type="protein sequence ID" value="TXL73251.1"/>
    <property type="molecule type" value="Genomic_DNA"/>
</dbReference>
<dbReference type="InterPro" id="IPR003599">
    <property type="entry name" value="Ig_sub"/>
</dbReference>
<dbReference type="InterPro" id="IPR036179">
    <property type="entry name" value="Ig-like_dom_sf"/>
</dbReference>
<dbReference type="PROSITE" id="PS50835">
    <property type="entry name" value="IG_LIKE"/>
    <property type="match status" value="1"/>
</dbReference>
<dbReference type="PANTHER" id="PTHR13817">
    <property type="entry name" value="TITIN"/>
    <property type="match status" value="1"/>
</dbReference>
<name>A0ABY3L9C1_9GAMM</name>
<comment type="caution">
    <text evidence="4">The sequence shown here is derived from an EMBL/GenBank/DDBJ whole genome shotgun (WGS) entry which is preliminary data.</text>
</comment>
<accession>A0ABY3L9C1</accession>
<dbReference type="PANTHER" id="PTHR13817:SF43">
    <property type="entry name" value="MYOSIN-BINDING PROTEIN C, FAST-TYPE"/>
    <property type="match status" value="1"/>
</dbReference>
<dbReference type="InterPro" id="IPR036116">
    <property type="entry name" value="FN3_sf"/>
</dbReference>
<dbReference type="InterPro" id="IPR003961">
    <property type="entry name" value="FN3_dom"/>
</dbReference>
<dbReference type="InterPro" id="IPR050964">
    <property type="entry name" value="Striated_Muscle_Regulatory"/>
</dbReference>
<dbReference type="SUPFAM" id="SSF48726">
    <property type="entry name" value="Immunoglobulin"/>
    <property type="match status" value="2"/>
</dbReference>
<dbReference type="CDD" id="cd00096">
    <property type="entry name" value="Ig"/>
    <property type="match status" value="1"/>
</dbReference>
<organism evidence="4 5">
    <name type="scientific">Pantoea vagans</name>
    <dbReference type="NCBI Taxonomy" id="470934"/>
    <lineage>
        <taxon>Bacteria</taxon>
        <taxon>Pseudomonadati</taxon>
        <taxon>Pseudomonadota</taxon>
        <taxon>Gammaproteobacteria</taxon>
        <taxon>Enterobacterales</taxon>
        <taxon>Erwiniaceae</taxon>
        <taxon>Pantoea</taxon>
    </lineage>
</organism>
<gene>
    <name evidence="4" type="ORF">D9O29_23190</name>
</gene>
<dbReference type="InterPro" id="IPR013098">
    <property type="entry name" value="Ig_I-set"/>
</dbReference>
<dbReference type="SUPFAM" id="SSF49265">
    <property type="entry name" value="Fibronectin type III"/>
    <property type="match status" value="1"/>
</dbReference>
<evidence type="ECO:0000259" key="3">
    <source>
        <dbReference type="PROSITE" id="PS50853"/>
    </source>
</evidence>
<dbReference type="Pfam" id="PF00041">
    <property type="entry name" value="fn3"/>
    <property type="match status" value="1"/>
</dbReference>
<sequence length="291" mass="33015">EKINLTIPFQGKPRPAATWFKDGKPIDPKMVNVRNSNVDTILFIRSADREHSGTYELVLQIENLEDRATINIRVVDKPGPPVNVRVTDVWGFNAALEWEPPKDDGNCEISGYTIQKADMKTKEWFTVYEHNRRPNCTASDLVMGNEYMFRVYSENLCGLSEEPRHSKNTAVMAKTGLAYKPNTYKEKDMTCMPKFTQPLVNRSVVAGYSTAISCAVRGFPKPKIIWMKNKMIIGEDPKYLMQNNQGVLTLNIRKPSPFDGGNYTCMAVNELGKDEVECKLDIRVAIDPEKK</sequence>
<dbReference type="SMART" id="SM00060">
    <property type="entry name" value="FN3"/>
    <property type="match status" value="1"/>
</dbReference>
<dbReference type="PROSITE" id="PS50853">
    <property type="entry name" value="FN3"/>
    <property type="match status" value="1"/>
</dbReference>
<keyword evidence="1" id="KW-0677">Repeat</keyword>
<feature type="domain" description="Fibronectin type-III" evidence="3">
    <location>
        <begin position="80"/>
        <end position="173"/>
    </location>
</feature>
<reference evidence="4 5" key="1">
    <citation type="submission" date="2018-10" db="EMBL/GenBank/DDBJ databases">
        <title>Draft genome sequence of Pantoea vagans isolated from corpses of the sugarcane aphid Melanaphis sacchari Zehntner.</title>
        <authorList>
            <person name="Toledo E."/>
            <person name="Pena G."/>
            <person name="Lozano L."/>
        </authorList>
    </citation>
    <scope>NUCLEOTIDE SEQUENCE [LARGE SCALE GENOMIC DNA]</scope>
    <source>
        <strain evidence="4 5">ET-90</strain>
    </source>
</reference>
<dbReference type="CDD" id="cd00063">
    <property type="entry name" value="FN3"/>
    <property type="match status" value="1"/>
</dbReference>
<dbReference type="InterPro" id="IPR003598">
    <property type="entry name" value="Ig_sub2"/>
</dbReference>
<keyword evidence="5" id="KW-1185">Reference proteome</keyword>
<dbReference type="SMART" id="SM00408">
    <property type="entry name" value="IGc2"/>
    <property type="match status" value="1"/>
</dbReference>
<feature type="non-terminal residue" evidence="4">
    <location>
        <position position="1"/>
    </location>
</feature>